<dbReference type="GO" id="GO:0015293">
    <property type="term" value="F:symporter activity"/>
    <property type="evidence" value="ECO:0007669"/>
    <property type="project" value="TreeGrafter"/>
</dbReference>
<comment type="subcellular location">
    <subcellularLocation>
        <location evidence="1">Cell membrane</location>
        <topology evidence="1">Multi-pass membrane protein</topology>
    </subcellularLocation>
</comment>
<keyword evidence="5 12" id="KW-0812">Transmembrane</keyword>
<feature type="transmembrane region" description="Helical" evidence="12">
    <location>
        <begin position="194"/>
        <end position="213"/>
    </location>
</feature>
<evidence type="ECO:0000256" key="4">
    <source>
        <dbReference type="ARBA" id="ARBA00022475"/>
    </source>
</evidence>
<feature type="transmembrane region" description="Helical" evidence="12">
    <location>
        <begin position="385"/>
        <end position="405"/>
    </location>
</feature>
<dbReference type="PANTHER" id="PTHR42985">
    <property type="entry name" value="SODIUM-COUPLED MONOCARBOXYLATE TRANSPORTER"/>
    <property type="match status" value="1"/>
</dbReference>
<evidence type="ECO:0008006" key="15">
    <source>
        <dbReference type="Google" id="ProtNLM"/>
    </source>
</evidence>
<feature type="transmembrane region" description="Helical" evidence="12">
    <location>
        <begin position="88"/>
        <end position="107"/>
    </location>
</feature>
<dbReference type="InterPro" id="IPR051163">
    <property type="entry name" value="Sodium:Solute_Symporter_SSF"/>
</dbReference>
<feature type="transmembrane region" description="Helical" evidence="12">
    <location>
        <begin position="57"/>
        <end position="76"/>
    </location>
</feature>
<evidence type="ECO:0000256" key="3">
    <source>
        <dbReference type="ARBA" id="ARBA00022448"/>
    </source>
</evidence>
<comment type="caution">
    <text evidence="13">The sequence shown here is derived from an EMBL/GenBank/DDBJ whole genome shotgun (WGS) entry which is preliminary data.</text>
</comment>
<feature type="transmembrane region" description="Helical" evidence="12">
    <location>
        <begin position="490"/>
        <end position="514"/>
    </location>
</feature>
<keyword evidence="9 12" id="KW-0472">Membrane</keyword>
<keyword evidence="8" id="KW-0406">Ion transport</keyword>
<evidence type="ECO:0000313" key="14">
    <source>
        <dbReference type="Proteomes" id="UP000494165"/>
    </source>
</evidence>
<evidence type="ECO:0000256" key="5">
    <source>
        <dbReference type="ARBA" id="ARBA00022692"/>
    </source>
</evidence>
<accession>A0A8S1C1M7</accession>
<dbReference type="Proteomes" id="UP000494165">
    <property type="component" value="Unassembled WGS sequence"/>
</dbReference>
<evidence type="ECO:0000256" key="8">
    <source>
        <dbReference type="ARBA" id="ARBA00023065"/>
    </source>
</evidence>
<feature type="transmembrane region" description="Helical" evidence="12">
    <location>
        <begin position="160"/>
        <end position="182"/>
    </location>
</feature>
<proteinExistence type="inferred from homology"/>
<dbReference type="GO" id="GO:0005886">
    <property type="term" value="C:plasma membrane"/>
    <property type="evidence" value="ECO:0007669"/>
    <property type="project" value="UniProtKB-SubCell"/>
</dbReference>
<gene>
    <name evidence="13" type="ORF">CLODIP_2_CD01806</name>
</gene>
<dbReference type="PANTHER" id="PTHR42985:SF39">
    <property type="entry name" value="GH10366P"/>
    <property type="match status" value="1"/>
</dbReference>
<organism evidence="13 14">
    <name type="scientific">Cloeon dipterum</name>
    <dbReference type="NCBI Taxonomy" id="197152"/>
    <lineage>
        <taxon>Eukaryota</taxon>
        <taxon>Metazoa</taxon>
        <taxon>Ecdysozoa</taxon>
        <taxon>Arthropoda</taxon>
        <taxon>Hexapoda</taxon>
        <taxon>Insecta</taxon>
        <taxon>Pterygota</taxon>
        <taxon>Palaeoptera</taxon>
        <taxon>Ephemeroptera</taxon>
        <taxon>Pisciforma</taxon>
        <taxon>Baetidae</taxon>
        <taxon>Cloeon</taxon>
    </lineage>
</organism>
<keyword evidence="7" id="KW-0915">Sodium</keyword>
<dbReference type="OrthoDB" id="6132759at2759"/>
<keyword evidence="6 12" id="KW-1133">Transmembrane helix</keyword>
<evidence type="ECO:0000256" key="10">
    <source>
        <dbReference type="ARBA" id="ARBA00023201"/>
    </source>
</evidence>
<evidence type="ECO:0000256" key="9">
    <source>
        <dbReference type="ARBA" id="ARBA00023136"/>
    </source>
</evidence>
<keyword evidence="3" id="KW-0813">Transport</keyword>
<dbReference type="Gene3D" id="1.20.1730.10">
    <property type="entry name" value="Sodium/glucose cotransporter"/>
    <property type="match status" value="1"/>
</dbReference>
<dbReference type="InterPro" id="IPR001734">
    <property type="entry name" value="Na/solute_symporter"/>
</dbReference>
<sequence length="549" mass="60056">MEECDGSLLERNRFGWEDYLVFSAVLVISMGIGVFFGCFKKQNTAADFLLGGRQMNFWSLGASLTLGFTSAISVLGNTAEMYNYGTQYAMVLIAFAIMVPVTTFLYLPTFRSLGITSIYEYFNKRYSNRTRLLMSILFVIQTLLYLSVVVYAPALALRAVTGLDVITASALIFAVSVVYSSLGGIKAVVWTDTFQFIVIIVALIAVLILGGLVDGDPAVIWQDAQNSSRIEFFNMDPDPRIRHSFWTVIVGGTFYWIAMNSATQSSVQRLMTAPSNKHAAWAMWLSALGMTVIFSITFYLGLVAFTHYKDCDPLLNKEIEATDQLLPFYVMEVASSLPGLSGLFVAGVFSASLSTVASSLNALAASTLKDILVGGFNYKPSESRVFLVMQLGGVLQVAISLNGMLAGAALGTFTLGMYVPWSNEWGAILGTIFGFATSLWLCIGAQVVSLSGKLVVERKSVGINCGDDCFVNQPDIPDPNLVFDGYRVSYLYYTPIAYIVTMIVGVIVSGLTGWEKIENVDPALLSTLIRNRVKRHVKVIELETKETNS</sequence>
<evidence type="ECO:0000313" key="13">
    <source>
        <dbReference type="EMBL" id="CAB3362061.1"/>
    </source>
</evidence>
<dbReference type="GO" id="GO:0006814">
    <property type="term" value="P:sodium ion transport"/>
    <property type="evidence" value="ECO:0007669"/>
    <property type="project" value="UniProtKB-KW"/>
</dbReference>
<evidence type="ECO:0000256" key="7">
    <source>
        <dbReference type="ARBA" id="ARBA00023053"/>
    </source>
</evidence>
<dbReference type="EMBL" id="CADEPI010000007">
    <property type="protein sequence ID" value="CAB3362061.1"/>
    <property type="molecule type" value="Genomic_DNA"/>
</dbReference>
<dbReference type="NCBIfam" id="TIGR00813">
    <property type="entry name" value="sss"/>
    <property type="match status" value="1"/>
</dbReference>
<dbReference type="CDD" id="cd11492">
    <property type="entry name" value="SLC5sbd_NIS-SMVT"/>
    <property type="match status" value="1"/>
</dbReference>
<feature type="transmembrane region" description="Helical" evidence="12">
    <location>
        <begin position="241"/>
        <end position="258"/>
    </location>
</feature>
<evidence type="ECO:0000256" key="12">
    <source>
        <dbReference type="SAM" id="Phobius"/>
    </source>
</evidence>
<dbReference type="AlphaFoldDB" id="A0A8S1C1M7"/>
<feature type="transmembrane region" description="Helical" evidence="12">
    <location>
        <begin position="132"/>
        <end position="154"/>
    </location>
</feature>
<dbReference type="InterPro" id="IPR038377">
    <property type="entry name" value="Na/Glc_symporter_sf"/>
</dbReference>
<feature type="transmembrane region" description="Helical" evidence="12">
    <location>
        <begin position="340"/>
        <end position="364"/>
    </location>
</feature>
<keyword evidence="10" id="KW-0739">Sodium transport</keyword>
<keyword evidence="4" id="KW-1003">Cell membrane</keyword>
<evidence type="ECO:0000256" key="11">
    <source>
        <dbReference type="RuleBase" id="RU362091"/>
    </source>
</evidence>
<comment type="similarity">
    <text evidence="2 11">Belongs to the sodium:solute symporter (SSF) (TC 2.A.21) family.</text>
</comment>
<name>A0A8S1C1M7_9INSE</name>
<feature type="transmembrane region" description="Helical" evidence="12">
    <location>
        <begin position="425"/>
        <end position="450"/>
    </location>
</feature>
<evidence type="ECO:0000256" key="6">
    <source>
        <dbReference type="ARBA" id="ARBA00022989"/>
    </source>
</evidence>
<feature type="transmembrane region" description="Helical" evidence="12">
    <location>
        <begin position="279"/>
        <end position="305"/>
    </location>
</feature>
<feature type="transmembrane region" description="Helical" evidence="12">
    <location>
        <begin position="19"/>
        <end position="36"/>
    </location>
</feature>
<dbReference type="Pfam" id="PF00474">
    <property type="entry name" value="SSF"/>
    <property type="match status" value="1"/>
</dbReference>
<reference evidence="13 14" key="1">
    <citation type="submission" date="2020-04" db="EMBL/GenBank/DDBJ databases">
        <authorList>
            <person name="Alioto T."/>
            <person name="Alioto T."/>
            <person name="Gomez Garrido J."/>
        </authorList>
    </citation>
    <scope>NUCLEOTIDE SEQUENCE [LARGE SCALE GENOMIC DNA]</scope>
</reference>
<keyword evidence="14" id="KW-1185">Reference proteome</keyword>
<dbReference type="PROSITE" id="PS50283">
    <property type="entry name" value="NA_SOLUT_SYMP_3"/>
    <property type="match status" value="1"/>
</dbReference>
<evidence type="ECO:0000256" key="1">
    <source>
        <dbReference type="ARBA" id="ARBA00004651"/>
    </source>
</evidence>
<evidence type="ECO:0000256" key="2">
    <source>
        <dbReference type="ARBA" id="ARBA00006434"/>
    </source>
</evidence>
<protein>
    <recommendedName>
        <fullName evidence="15">Sodium-coupled monocarboxylate transporter 1</fullName>
    </recommendedName>
</protein>